<feature type="region of interest" description="Disordered" evidence="1">
    <location>
        <begin position="63"/>
        <end position="99"/>
    </location>
</feature>
<organism evidence="2 3">
    <name type="scientific">Phytophthora lilii</name>
    <dbReference type="NCBI Taxonomy" id="2077276"/>
    <lineage>
        <taxon>Eukaryota</taxon>
        <taxon>Sar</taxon>
        <taxon>Stramenopiles</taxon>
        <taxon>Oomycota</taxon>
        <taxon>Peronosporomycetes</taxon>
        <taxon>Peronosporales</taxon>
        <taxon>Peronosporaceae</taxon>
        <taxon>Phytophthora</taxon>
    </lineage>
</organism>
<proteinExistence type="predicted"/>
<accession>A0A9W6U0M5</accession>
<evidence type="ECO:0000256" key="1">
    <source>
        <dbReference type="SAM" id="MobiDB-lite"/>
    </source>
</evidence>
<name>A0A9W6U0M5_9STRA</name>
<feature type="region of interest" description="Disordered" evidence="1">
    <location>
        <begin position="1"/>
        <end position="46"/>
    </location>
</feature>
<evidence type="ECO:0000313" key="2">
    <source>
        <dbReference type="EMBL" id="GMF23530.1"/>
    </source>
</evidence>
<comment type="caution">
    <text evidence="2">The sequence shown here is derived from an EMBL/GenBank/DDBJ whole genome shotgun (WGS) entry which is preliminary data.</text>
</comment>
<dbReference type="EMBL" id="BSXW01000479">
    <property type="protein sequence ID" value="GMF23530.1"/>
    <property type="molecule type" value="Genomic_DNA"/>
</dbReference>
<dbReference type="Proteomes" id="UP001165083">
    <property type="component" value="Unassembled WGS sequence"/>
</dbReference>
<reference evidence="2" key="1">
    <citation type="submission" date="2023-04" db="EMBL/GenBank/DDBJ databases">
        <title>Phytophthora lilii NBRC 32176.</title>
        <authorList>
            <person name="Ichikawa N."/>
            <person name="Sato H."/>
            <person name="Tonouchi N."/>
        </authorList>
    </citation>
    <scope>NUCLEOTIDE SEQUENCE</scope>
    <source>
        <strain evidence="2">NBRC 32176</strain>
    </source>
</reference>
<dbReference type="AlphaFoldDB" id="A0A9W6U0M5"/>
<sequence>MIWTDLAPRTAVMQVERKTENGSPPPTRQPQARSRSRPPDPSSSKSLRIWTYRQHGEDFHAAPIHVLVSPRRTRPSRTRTSLESPREQDPAHTDGYTRSASSVLITDHRRTPFVSRLSGRCWEVGYGNLADFADPTTPQCESTILVYHSFYLGDPELEYLITEVEKLREQAVSASHIAGEL</sequence>
<evidence type="ECO:0000313" key="3">
    <source>
        <dbReference type="Proteomes" id="UP001165083"/>
    </source>
</evidence>
<protein>
    <submittedName>
        <fullName evidence="2">Unnamed protein product</fullName>
    </submittedName>
</protein>
<keyword evidence="3" id="KW-1185">Reference proteome</keyword>
<gene>
    <name evidence="2" type="ORF">Plil01_000951300</name>
</gene>